<protein>
    <submittedName>
        <fullName evidence="3">Phosphoesterase</fullName>
    </submittedName>
</protein>
<organism evidence="3 4">
    <name type="scientific">Geoalkalibacter subterraneus</name>
    <dbReference type="NCBI Taxonomy" id="483547"/>
    <lineage>
        <taxon>Bacteria</taxon>
        <taxon>Pseudomonadati</taxon>
        <taxon>Thermodesulfobacteriota</taxon>
        <taxon>Desulfuromonadia</taxon>
        <taxon>Desulfuromonadales</taxon>
        <taxon>Geoalkalibacteraceae</taxon>
        <taxon>Geoalkalibacter</taxon>
    </lineage>
</organism>
<dbReference type="Proteomes" id="UP000035036">
    <property type="component" value="Chromosome"/>
</dbReference>
<dbReference type="PANTHER" id="PTHR47618:SF1">
    <property type="entry name" value="BIFUNCTIONAL OLIGORIBONUCLEASE AND PAP PHOSPHATASE NRNA"/>
    <property type="match status" value="1"/>
</dbReference>
<dbReference type="HOGENOM" id="CLU_039720_0_0_7"/>
<feature type="domain" description="DDH" evidence="1">
    <location>
        <begin position="15"/>
        <end position="152"/>
    </location>
</feature>
<dbReference type="InterPro" id="IPR001667">
    <property type="entry name" value="DDH_dom"/>
</dbReference>
<dbReference type="RefSeq" id="WP_040199905.1">
    <property type="nucleotide sequence ID" value="NZ_CP010311.1"/>
</dbReference>
<dbReference type="STRING" id="483547.GSUB_06890"/>
<dbReference type="Gene3D" id="3.10.310.30">
    <property type="match status" value="1"/>
</dbReference>
<dbReference type="OrthoDB" id="9803668at2"/>
<evidence type="ECO:0000259" key="1">
    <source>
        <dbReference type="Pfam" id="PF01368"/>
    </source>
</evidence>
<sequence length="317" mass="34132">MTEQILTKIDQGRRFLVASHSGPDGDAIASTLALTNGLRALGKEVVAYNQDPVPDSLQFLPGSNLIVHQVDDGAFDVVFVLDAGELHRAGTHLRDAGSFLINIDHHPYFEAFGDINYVDEEACATGGLIYRILKKRPAALTPDVALCIYTAILADTGSFRYSNANPEAFRIAADLVEIGGINPWDVAGGLYESQDEKRLRLLALSLATLTVSSCGKFATMTLTSEMMSQTGSEAQHTDGFVNYPRSIRGVEVAILFRQTGPRSYKVGFRSKGKINVGELAHQLGGGGHHNAAGANLEGDLDQVRAMVFDRLNIEVGA</sequence>
<dbReference type="AlphaFoldDB" id="A0A0B5FG73"/>
<gene>
    <name evidence="3" type="ORF">GSUB_06890</name>
</gene>
<keyword evidence="4" id="KW-1185">Reference proteome</keyword>
<feature type="domain" description="DHHA1" evidence="2">
    <location>
        <begin position="229"/>
        <end position="307"/>
    </location>
</feature>
<evidence type="ECO:0000313" key="3">
    <source>
        <dbReference type="EMBL" id="AJF06328.1"/>
    </source>
</evidence>
<dbReference type="KEGG" id="gsb:GSUB_06890"/>
<dbReference type="InterPro" id="IPR051319">
    <property type="entry name" value="Oligoribo/pAp-PDE_c-di-AMP_PDE"/>
</dbReference>
<reference evidence="3 4" key="1">
    <citation type="journal article" date="2015" name="Genome Announc.">
        <title>Genomes of Geoalkalibacter ferrihydriticus Z-0531T and Geoalkalibacter subterraneus Red1T, Two Haloalkaliphilic Metal-Reducing Deltaproteobacteria.</title>
        <authorList>
            <person name="Badalamenti J.P."/>
            <person name="Krajmalnik-Brown R."/>
            <person name="Torres C.I."/>
            <person name="Bond D.R."/>
        </authorList>
    </citation>
    <scope>NUCLEOTIDE SEQUENCE [LARGE SCALE GENOMIC DNA]</scope>
    <source>
        <strain evidence="3 4">Red1</strain>
    </source>
</reference>
<dbReference type="SUPFAM" id="SSF64182">
    <property type="entry name" value="DHH phosphoesterases"/>
    <property type="match status" value="1"/>
</dbReference>
<dbReference type="GO" id="GO:0003676">
    <property type="term" value="F:nucleic acid binding"/>
    <property type="evidence" value="ECO:0007669"/>
    <property type="project" value="InterPro"/>
</dbReference>
<dbReference type="EMBL" id="CP010311">
    <property type="protein sequence ID" value="AJF06328.1"/>
    <property type="molecule type" value="Genomic_DNA"/>
</dbReference>
<evidence type="ECO:0000313" key="4">
    <source>
        <dbReference type="Proteomes" id="UP000035036"/>
    </source>
</evidence>
<dbReference type="Pfam" id="PF02272">
    <property type="entry name" value="DHHA1"/>
    <property type="match status" value="1"/>
</dbReference>
<dbReference type="PANTHER" id="PTHR47618">
    <property type="entry name" value="BIFUNCTIONAL OLIGORIBONUCLEASE AND PAP PHOSPHATASE NRNA"/>
    <property type="match status" value="1"/>
</dbReference>
<dbReference type="Pfam" id="PF01368">
    <property type="entry name" value="DHH"/>
    <property type="match status" value="1"/>
</dbReference>
<evidence type="ECO:0000259" key="2">
    <source>
        <dbReference type="Pfam" id="PF02272"/>
    </source>
</evidence>
<dbReference type="InterPro" id="IPR003156">
    <property type="entry name" value="DHHA1_dom"/>
</dbReference>
<dbReference type="InterPro" id="IPR038763">
    <property type="entry name" value="DHH_sf"/>
</dbReference>
<proteinExistence type="predicted"/>
<name>A0A0B5FG73_9BACT</name>
<dbReference type="Gene3D" id="3.90.1640.10">
    <property type="entry name" value="inorganic pyrophosphatase (n-terminal core)"/>
    <property type="match status" value="1"/>
</dbReference>
<accession>A0A0B5FG73</accession>